<reference evidence="2 3" key="1">
    <citation type="submission" date="2020-08" db="EMBL/GenBank/DDBJ databases">
        <title>Plant Genome Project.</title>
        <authorList>
            <person name="Zhang R.-G."/>
        </authorList>
    </citation>
    <scope>NUCLEOTIDE SEQUENCE [LARGE SCALE GENOMIC DNA]</scope>
    <source>
        <tissue evidence="2">Rhizome</tissue>
    </source>
</reference>
<dbReference type="PROSITE" id="PS50005">
    <property type="entry name" value="TPR"/>
    <property type="match status" value="1"/>
</dbReference>
<evidence type="ECO:0000313" key="2">
    <source>
        <dbReference type="EMBL" id="KAG6466368.1"/>
    </source>
</evidence>
<evidence type="ECO:0000256" key="1">
    <source>
        <dbReference type="PROSITE-ProRule" id="PRU00339"/>
    </source>
</evidence>
<organism evidence="2 3">
    <name type="scientific">Zingiber officinale</name>
    <name type="common">Ginger</name>
    <name type="synonym">Amomum zingiber</name>
    <dbReference type="NCBI Taxonomy" id="94328"/>
    <lineage>
        <taxon>Eukaryota</taxon>
        <taxon>Viridiplantae</taxon>
        <taxon>Streptophyta</taxon>
        <taxon>Embryophyta</taxon>
        <taxon>Tracheophyta</taxon>
        <taxon>Spermatophyta</taxon>
        <taxon>Magnoliopsida</taxon>
        <taxon>Liliopsida</taxon>
        <taxon>Zingiberales</taxon>
        <taxon>Zingiberaceae</taxon>
        <taxon>Zingiber</taxon>
    </lineage>
</organism>
<dbReference type="EMBL" id="JACMSC010000179">
    <property type="protein sequence ID" value="KAG6466368.1"/>
    <property type="molecule type" value="Genomic_DNA"/>
</dbReference>
<evidence type="ECO:0000313" key="3">
    <source>
        <dbReference type="Proteomes" id="UP000734854"/>
    </source>
</evidence>
<evidence type="ECO:0008006" key="4">
    <source>
        <dbReference type="Google" id="ProtNLM"/>
    </source>
</evidence>
<protein>
    <recommendedName>
        <fullName evidence="4">Chloroplast lumen common family protein</fullName>
    </recommendedName>
</protein>
<dbReference type="PANTHER" id="PTHR26312">
    <property type="entry name" value="TETRATRICOPEPTIDE REPEAT PROTEIN 5"/>
    <property type="match status" value="1"/>
</dbReference>
<dbReference type="GO" id="GO:0009535">
    <property type="term" value="C:chloroplast thylakoid membrane"/>
    <property type="evidence" value="ECO:0007669"/>
    <property type="project" value="TreeGrafter"/>
</dbReference>
<accession>A0A8J5EMI8</accession>
<dbReference type="AlphaFoldDB" id="A0A8J5EMI8"/>
<feature type="repeat" description="TPR" evidence="1">
    <location>
        <begin position="290"/>
        <end position="323"/>
    </location>
</feature>
<gene>
    <name evidence="2" type="ORF">ZIOFF_075859</name>
</gene>
<proteinExistence type="predicted"/>
<keyword evidence="3" id="KW-1185">Reference proteome</keyword>
<sequence length="354" mass="39907">MDSLCWIYHIPLQLATLRPHPASLSFYSAGSKPFSISPPKPFSSTSSPHRPLPILSIRASVSPTKPTPSPIPSLLRSISTAAAVSAALFLFRLRNPAFAAAYIPPAASEDVRFQTLSSSKRSKIPFEGDRERALEQRLASHPDDVESLRSLMEIKISAQKLVEAIGIVDRMIALEPEDADLQLLKAHLKSNNGEAGTARMLYEELLEKDPFLVEAYHGLFMSASQSDDDDDIDDVLRRIEGAMELCKKHNRTEQLRDFKLLIAQINIIEGNYEDSLEIYQELAEEQPSDFRPYLGQGIVYTLLRKKDEAEKHFRKYRSLLPKDNPYAKLFEDNVTAVKYFQQMQEQKGKTALKS</sequence>
<keyword evidence="1" id="KW-0802">TPR repeat</keyword>
<dbReference type="OrthoDB" id="66906at2759"/>
<name>A0A8J5EMI8_ZINOF</name>
<dbReference type="Proteomes" id="UP000734854">
    <property type="component" value="Unassembled WGS sequence"/>
</dbReference>
<dbReference type="SMART" id="SM00028">
    <property type="entry name" value="TPR"/>
    <property type="match status" value="3"/>
</dbReference>
<comment type="caution">
    <text evidence="2">The sequence shown here is derived from an EMBL/GenBank/DDBJ whole genome shotgun (WGS) entry which is preliminary data.</text>
</comment>
<dbReference type="InterPro" id="IPR019734">
    <property type="entry name" value="TPR_rpt"/>
</dbReference>
<dbReference type="PANTHER" id="PTHR26312:SF67">
    <property type="entry name" value="PROTEIN SLOW GREEN 1, CHLOROPLASTIC"/>
    <property type="match status" value="1"/>
</dbReference>